<feature type="region of interest" description="Disordered" evidence="11">
    <location>
        <begin position="238"/>
        <end position="401"/>
    </location>
</feature>
<comment type="subcellular location">
    <subcellularLocation>
        <location evidence="1">Nucleus</location>
    </subcellularLocation>
</comment>
<evidence type="ECO:0000256" key="9">
    <source>
        <dbReference type="ARBA" id="ARBA00023242"/>
    </source>
</evidence>
<dbReference type="OrthoDB" id="8922241at2759"/>
<dbReference type="InterPro" id="IPR036236">
    <property type="entry name" value="Znf_C2H2_sf"/>
</dbReference>
<protein>
    <recommendedName>
        <fullName evidence="12">C2H2-type domain-containing protein</fullName>
    </recommendedName>
</protein>
<dbReference type="SMART" id="SM00355">
    <property type="entry name" value="ZnF_C2H2"/>
    <property type="match status" value="3"/>
</dbReference>
<evidence type="ECO:0000313" key="13">
    <source>
        <dbReference type="EMBL" id="KAG0686738.1"/>
    </source>
</evidence>
<dbReference type="GO" id="GO:0008270">
    <property type="term" value="F:zinc ion binding"/>
    <property type="evidence" value="ECO:0007669"/>
    <property type="project" value="UniProtKB-KW"/>
</dbReference>
<dbReference type="PANTHER" id="PTHR46105">
    <property type="entry name" value="AGAP004733-PA"/>
    <property type="match status" value="1"/>
</dbReference>
<dbReference type="AlphaFoldDB" id="A0A9P6WJ54"/>
<dbReference type="Pfam" id="PF00096">
    <property type="entry name" value="zf-C2H2"/>
    <property type="match status" value="2"/>
</dbReference>
<dbReference type="Proteomes" id="UP000697127">
    <property type="component" value="Unassembled WGS sequence"/>
</dbReference>
<keyword evidence="9" id="KW-0539">Nucleus</keyword>
<sequence>MNSNYNLLHDPSNTFDIENAKPALNPANSLSCIFFNNIYNEVSFDENLNNNNNITNTTSNNDNINTNTTNNIAANLDLFKSTPRCSTPIYYENLMFANTSLQNHQNVNDNDLSKKNIPSADQYENLFAYPLNANKLTHISSTNEYYSVGTPTTSDCSSSSPYQRSNFDSSSTGINSKYDYRSHTISYPTSEISSVDDNYLTRITLNDQLNQDIDLIRKRLDPFPSLWDNSNNNSMNHNNTINYNINHHDDDSNNNRPHLQLPVSLPSQVTFENFDNNDDEDNNNKKENDNNDNDCDNENDNDNDNTNDNDNDNHNDNYSESDNNDNENYSDNNNRSDNDDYENNDDDNNNNNHSDDHNDSSSNDSAYTVSSKINRQRTSKSKYSSANRFSKNVSSSSSASHKASDKQFKCTKCSSSFTRKTRLTEHINRVHMGKIFHFKCNQCGTRLSSKENLTRHTIVHTDKFKCGKCNRRFDRSYRFQRHLEKCCSR</sequence>
<dbReference type="InterPro" id="IPR050457">
    <property type="entry name" value="ZnFinger_BTB_dom_contain"/>
</dbReference>
<dbReference type="GO" id="GO:0000981">
    <property type="term" value="F:DNA-binding transcription factor activity, RNA polymerase II-specific"/>
    <property type="evidence" value="ECO:0007669"/>
    <property type="project" value="TreeGrafter"/>
</dbReference>
<evidence type="ECO:0000256" key="6">
    <source>
        <dbReference type="ARBA" id="ARBA00023015"/>
    </source>
</evidence>
<evidence type="ECO:0000256" key="8">
    <source>
        <dbReference type="ARBA" id="ARBA00023163"/>
    </source>
</evidence>
<reference evidence="13" key="1">
    <citation type="submission" date="2020-11" db="EMBL/GenBank/DDBJ databases">
        <title>Kefir isolates.</title>
        <authorList>
            <person name="Marcisauskas S."/>
            <person name="Kim Y."/>
            <person name="Blasche S."/>
        </authorList>
    </citation>
    <scope>NUCLEOTIDE SEQUENCE</scope>
    <source>
        <strain evidence="13">Olga-1</strain>
    </source>
</reference>
<keyword evidence="5" id="KW-0862">Zinc</keyword>
<evidence type="ECO:0000256" key="1">
    <source>
        <dbReference type="ARBA" id="ARBA00004123"/>
    </source>
</evidence>
<dbReference type="SUPFAM" id="SSF57667">
    <property type="entry name" value="beta-beta-alpha zinc fingers"/>
    <property type="match status" value="1"/>
</dbReference>
<dbReference type="GO" id="GO:0005634">
    <property type="term" value="C:nucleus"/>
    <property type="evidence" value="ECO:0007669"/>
    <property type="project" value="UniProtKB-SubCell"/>
</dbReference>
<evidence type="ECO:0000313" key="14">
    <source>
        <dbReference type="Proteomes" id="UP000697127"/>
    </source>
</evidence>
<evidence type="ECO:0000256" key="5">
    <source>
        <dbReference type="ARBA" id="ARBA00022833"/>
    </source>
</evidence>
<feature type="domain" description="C2H2-type" evidence="12">
    <location>
        <begin position="438"/>
        <end position="465"/>
    </location>
</feature>
<dbReference type="PANTHER" id="PTHR46105:SF5">
    <property type="entry name" value="ZINC FINGER AND BTB DOMAIN-CONTAINING PROTEIN 44 ISOFORM X1"/>
    <property type="match status" value="1"/>
</dbReference>
<evidence type="ECO:0000256" key="11">
    <source>
        <dbReference type="SAM" id="MobiDB-lite"/>
    </source>
</evidence>
<keyword evidence="4 10" id="KW-0863">Zinc-finger</keyword>
<keyword evidence="14" id="KW-1185">Reference proteome</keyword>
<dbReference type="GO" id="GO:0000978">
    <property type="term" value="F:RNA polymerase II cis-regulatory region sequence-specific DNA binding"/>
    <property type="evidence" value="ECO:0007669"/>
    <property type="project" value="TreeGrafter"/>
</dbReference>
<dbReference type="EMBL" id="PUHW01000392">
    <property type="protein sequence ID" value="KAG0686738.1"/>
    <property type="molecule type" value="Genomic_DNA"/>
</dbReference>
<feature type="region of interest" description="Disordered" evidence="11">
    <location>
        <begin position="148"/>
        <end position="173"/>
    </location>
</feature>
<feature type="domain" description="C2H2-type" evidence="12">
    <location>
        <begin position="408"/>
        <end position="434"/>
    </location>
</feature>
<feature type="compositionally biased region" description="Acidic residues" evidence="11">
    <location>
        <begin position="339"/>
        <end position="348"/>
    </location>
</feature>
<comment type="caution">
    <text evidence="13">The sequence shown here is derived from an EMBL/GenBank/DDBJ whole genome shotgun (WGS) entry which is preliminary data.</text>
</comment>
<proteinExistence type="predicted"/>
<feature type="compositionally biased region" description="Acidic residues" evidence="11">
    <location>
        <begin position="290"/>
        <end position="310"/>
    </location>
</feature>
<evidence type="ECO:0000256" key="10">
    <source>
        <dbReference type="PROSITE-ProRule" id="PRU00042"/>
    </source>
</evidence>
<dbReference type="PROSITE" id="PS50157">
    <property type="entry name" value="ZINC_FINGER_C2H2_2"/>
    <property type="match status" value="2"/>
</dbReference>
<name>A0A9P6WJ54_9ASCO</name>
<evidence type="ECO:0000256" key="4">
    <source>
        <dbReference type="ARBA" id="ARBA00022771"/>
    </source>
</evidence>
<evidence type="ECO:0000256" key="3">
    <source>
        <dbReference type="ARBA" id="ARBA00022737"/>
    </source>
</evidence>
<dbReference type="InterPro" id="IPR013087">
    <property type="entry name" value="Znf_C2H2_type"/>
</dbReference>
<feature type="compositionally biased region" description="Low complexity" evidence="11">
    <location>
        <begin position="318"/>
        <end position="335"/>
    </location>
</feature>
<feature type="compositionally biased region" description="Polar residues" evidence="11">
    <location>
        <begin position="162"/>
        <end position="173"/>
    </location>
</feature>
<evidence type="ECO:0000259" key="12">
    <source>
        <dbReference type="PROSITE" id="PS50157"/>
    </source>
</evidence>
<keyword evidence="3" id="KW-0677">Repeat</keyword>
<keyword evidence="6" id="KW-0805">Transcription regulation</keyword>
<evidence type="ECO:0000256" key="7">
    <source>
        <dbReference type="ARBA" id="ARBA00023125"/>
    </source>
</evidence>
<gene>
    <name evidence="13" type="ORF">C6P40_003460</name>
</gene>
<dbReference type="Gene3D" id="3.30.160.60">
    <property type="entry name" value="Classic Zinc Finger"/>
    <property type="match status" value="2"/>
</dbReference>
<dbReference type="PROSITE" id="PS00028">
    <property type="entry name" value="ZINC_FINGER_C2H2_1"/>
    <property type="match status" value="2"/>
</dbReference>
<evidence type="ECO:0000256" key="2">
    <source>
        <dbReference type="ARBA" id="ARBA00022723"/>
    </source>
</evidence>
<accession>A0A9P6WJ54</accession>
<organism evidence="13 14">
    <name type="scientific">Pichia californica</name>
    <dbReference type="NCBI Taxonomy" id="460514"/>
    <lineage>
        <taxon>Eukaryota</taxon>
        <taxon>Fungi</taxon>
        <taxon>Dikarya</taxon>
        <taxon>Ascomycota</taxon>
        <taxon>Saccharomycotina</taxon>
        <taxon>Pichiomycetes</taxon>
        <taxon>Pichiales</taxon>
        <taxon>Pichiaceae</taxon>
        <taxon>Pichia</taxon>
    </lineage>
</organism>
<keyword evidence="7" id="KW-0238">DNA-binding</keyword>
<keyword evidence="8" id="KW-0804">Transcription</keyword>
<feature type="compositionally biased region" description="Low complexity" evidence="11">
    <location>
        <begin position="384"/>
        <end position="401"/>
    </location>
</feature>
<feature type="compositionally biased region" description="Low complexity" evidence="11">
    <location>
        <begin position="150"/>
        <end position="161"/>
    </location>
</feature>
<keyword evidence="2" id="KW-0479">Metal-binding</keyword>